<dbReference type="EMBL" id="JAFCMP010000519">
    <property type="protein sequence ID" value="KAG5178007.1"/>
    <property type="molecule type" value="Genomic_DNA"/>
</dbReference>
<evidence type="ECO:0000256" key="3">
    <source>
        <dbReference type="ARBA" id="ARBA00012275"/>
    </source>
</evidence>
<evidence type="ECO:0000313" key="14">
    <source>
        <dbReference type="Proteomes" id="UP000664859"/>
    </source>
</evidence>
<dbReference type="InterPro" id="IPR040763">
    <property type="entry name" value="RNR_alpha_hel"/>
</dbReference>
<keyword evidence="9" id="KW-0170">Cobalt</keyword>
<evidence type="ECO:0000256" key="1">
    <source>
        <dbReference type="ARBA" id="ARBA00001922"/>
    </source>
</evidence>
<evidence type="ECO:0000256" key="4">
    <source>
        <dbReference type="ARBA" id="ARBA00022628"/>
    </source>
</evidence>
<feature type="domain" description="Ribonucleotide reductase alpha-helical" evidence="11">
    <location>
        <begin position="23"/>
        <end position="125"/>
    </location>
</feature>
<organism evidence="13 14">
    <name type="scientific">Tribonema minus</name>
    <dbReference type="NCBI Taxonomy" id="303371"/>
    <lineage>
        <taxon>Eukaryota</taxon>
        <taxon>Sar</taxon>
        <taxon>Stramenopiles</taxon>
        <taxon>Ochrophyta</taxon>
        <taxon>PX clade</taxon>
        <taxon>Xanthophyceae</taxon>
        <taxon>Tribonematales</taxon>
        <taxon>Tribonemataceae</taxon>
        <taxon>Tribonema</taxon>
    </lineage>
</organism>
<evidence type="ECO:0000256" key="7">
    <source>
        <dbReference type="ARBA" id="ARBA00023157"/>
    </source>
</evidence>
<dbReference type="InterPro" id="IPR054158">
    <property type="entry name" value="RNR-II_ins_dom"/>
</dbReference>
<accession>A0A835YMD1</accession>
<keyword evidence="14" id="KW-1185">Reference proteome</keyword>
<evidence type="ECO:0000256" key="6">
    <source>
        <dbReference type="ARBA" id="ARBA00023002"/>
    </source>
</evidence>
<dbReference type="GO" id="GO:0006260">
    <property type="term" value="P:DNA replication"/>
    <property type="evidence" value="ECO:0007669"/>
    <property type="project" value="UniProtKB-KW"/>
</dbReference>
<dbReference type="GO" id="GO:0031419">
    <property type="term" value="F:cobalamin binding"/>
    <property type="evidence" value="ECO:0007669"/>
    <property type="project" value="UniProtKB-KW"/>
</dbReference>
<name>A0A835YMD1_9STRA</name>
<keyword evidence="6" id="KW-0560">Oxidoreductase</keyword>
<reference evidence="13" key="1">
    <citation type="submission" date="2021-02" db="EMBL/GenBank/DDBJ databases">
        <title>First Annotated Genome of the Yellow-green Alga Tribonema minus.</title>
        <authorList>
            <person name="Mahan K.M."/>
        </authorList>
    </citation>
    <scope>NUCLEOTIDE SEQUENCE</scope>
    <source>
        <strain evidence="13">UTEX B ZZ1240</strain>
    </source>
</reference>
<comment type="caution">
    <text evidence="13">The sequence shown here is derived from an EMBL/GenBank/DDBJ whole genome shotgun (WGS) entry which is preliminary data.</text>
</comment>
<evidence type="ECO:0000256" key="5">
    <source>
        <dbReference type="ARBA" id="ARBA00022705"/>
    </source>
</evidence>
<keyword evidence="5" id="KW-0235">DNA replication</keyword>
<dbReference type="PANTHER" id="PTHR43371">
    <property type="entry name" value="VITAMIN B12-DEPENDENT RIBONUCLEOTIDE REDUCTASE"/>
    <property type="match status" value="1"/>
</dbReference>
<dbReference type="AlphaFoldDB" id="A0A835YMD1"/>
<dbReference type="Gene3D" id="3.20.70.20">
    <property type="match status" value="3"/>
</dbReference>
<evidence type="ECO:0000313" key="13">
    <source>
        <dbReference type="EMBL" id="KAG5178007.1"/>
    </source>
</evidence>
<comment type="cofactor">
    <cofactor evidence="1">
        <name>adenosylcob(III)alamin</name>
        <dbReference type="ChEBI" id="CHEBI:18408"/>
    </cofactor>
</comment>
<keyword evidence="4" id="KW-0846">Cobalamin</keyword>
<evidence type="ECO:0000259" key="11">
    <source>
        <dbReference type="Pfam" id="PF17975"/>
    </source>
</evidence>
<protein>
    <recommendedName>
        <fullName evidence="3">ribonucleoside-triphosphate reductase (thioredoxin)</fullName>
        <ecNumber evidence="3">1.17.4.2</ecNumber>
    </recommendedName>
</protein>
<proteinExistence type="inferred from homology"/>
<dbReference type="Pfam" id="PF21995">
    <property type="entry name" value="RNR-II_ins_dom"/>
    <property type="match status" value="1"/>
</dbReference>
<evidence type="ECO:0000256" key="2">
    <source>
        <dbReference type="ARBA" id="ARBA00005654"/>
    </source>
</evidence>
<keyword evidence="8" id="KW-0676">Redox-active center</keyword>
<evidence type="ECO:0000259" key="12">
    <source>
        <dbReference type="Pfam" id="PF21995"/>
    </source>
</evidence>
<evidence type="ECO:0000256" key="9">
    <source>
        <dbReference type="ARBA" id="ARBA00023285"/>
    </source>
</evidence>
<dbReference type="Proteomes" id="UP000664859">
    <property type="component" value="Unassembled WGS sequence"/>
</dbReference>
<dbReference type="SUPFAM" id="SSF51998">
    <property type="entry name" value="PFL-like glycyl radical enzymes"/>
    <property type="match status" value="1"/>
</dbReference>
<comment type="similarity">
    <text evidence="2">Belongs to the class II ribonucleoside-triphosphate reductase family.</text>
</comment>
<dbReference type="EC" id="1.17.4.2" evidence="3"/>
<evidence type="ECO:0000256" key="10">
    <source>
        <dbReference type="ARBA" id="ARBA00048987"/>
    </source>
</evidence>
<evidence type="ECO:0000256" key="8">
    <source>
        <dbReference type="ARBA" id="ARBA00023284"/>
    </source>
</evidence>
<dbReference type="GO" id="GO:0008998">
    <property type="term" value="F:ribonucleoside-triphosphate reductase (thioredoxin) activity"/>
    <property type="evidence" value="ECO:0007669"/>
    <property type="project" value="UniProtKB-EC"/>
</dbReference>
<comment type="catalytic activity">
    <reaction evidence="10">
        <text>a 2'-deoxyribonucleoside 5'-triphosphate + [thioredoxin]-disulfide + H2O = a ribonucleoside 5'-triphosphate + [thioredoxin]-dithiol</text>
        <dbReference type="Rhea" id="RHEA:12701"/>
        <dbReference type="Rhea" id="RHEA-COMP:10698"/>
        <dbReference type="Rhea" id="RHEA-COMP:10700"/>
        <dbReference type="ChEBI" id="CHEBI:15377"/>
        <dbReference type="ChEBI" id="CHEBI:29950"/>
        <dbReference type="ChEBI" id="CHEBI:50058"/>
        <dbReference type="ChEBI" id="CHEBI:61557"/>
        <dbReference type="ChEBI" id="CHEBI:61560"/>
        <dbReference type="EC" id="1.17.4.2"/>
    </reaction>
</comment>
<dbReference type="OrthoDB" id="14890at2759"/>
<gene>
    <name evidence="13" type="ORF">JKP88DRAFT_202067</name>
</gene>
<sequence length="719" mass="78454">MRASIPGSDASPEQQQQMCQFELNPAFVQHWSSVRPPFGFNGLGELVYRRTYSRYVNEDSDVKEEWYQTVQRVVNGTFSMQKEWTLTGGLPWSEDAAQAEAQDMYTRIFNMKFLPPGRGLWAMGSKLTTERRLFAALNNCAFVSTANMAEDPTGPFCFLMDASMLGVGVGFDTKGAGAVGVHKPGSKLQHQHPSTHVIADSREGWVESLRVLLNAYFTGAPLPTFDSSLVRPAGSPIRGFGGVSQGPAPLLELHRDVMETLEPLAGRDLTVTAIVDVMNKIGKCVVAGNVRRTAEIAFGDPDSAEYINLKDYDVNPHRASYGWTSNNSVMATLGMDYTDVCKRVAANGEPGFAWLDNMRAYSRMDDAPDHKDARARGGNPCLEQTLESYEMCCLVETFPNRHESLEDFEATLRCAFAYAKTVTLGVTHWPQTNVIMARNRRIGCSMSGLAQFVAARGLGALRAWCEHGYAAVQAADSALSTRFGVHRSIKTTSIKPSGTVSLLAGATPGMHYPEARFYVRRVRVAAESELLAPLRAAGLPVEPCAMNPGTVVVEIPVDAGEGVRTSRELTLWEQLSFAAFLQRYWADNQVSCTVTFDPETEAAQLPHALDYFQYQLKGVSFLPRIAAGAYPQMPYEAISAAQYAERMRSVSPVNFAALRGRRQRRAADADEVPDKFCDTDACATPPLPEAQGEVATAVPSLEASIAALAAAPPPFPPGA</sequence>
<dbReference type="PANTHER" id="PTHR43371:SF1">
    <property type="entry name" value="RIBONUCLEOSIDE-DIPHOSPHATE REDUCTASE"/>
    <property type="match status" value="1"/>
</dbReference>
<dbReference type="Pfam" id="PF17975">
    <property type="entry name" value="RNR_Alpha"/>
    <property type="match status" value="1"/>
</dbReference>
<dbReference type="InterPro" id="IPR050862">
    <property type="entry name" value="RdRp_reductase_class-2"/>
</dbReference>
<feature type="domain" description="B12-dependent ribonucleotide reductase insertion" evidence="12">
    <location>
        <begin position="189"/>
        <end position="260"/>
    </location>
</feature>
<keyword evidence="7" id="KW-1015">Disulfide bond</keyword>
<dbReference type="GO" id="GO:0004748">
    <property type="term" value="F:ribonucleoside-diphosphate reductase activity, thioredoxin disulfide as acceptor"/>
    <property type="evidence" value="ECO:0007669"/>
    <property type="project" value="TreeGrafter"/>
</dbReference>